<sequence length="135" mass="15258">MILCSFPSLLFLLLALAHSIASPVNLASRYSANSLDLDNSNATHDLRRRINFDNPRLIMGYLAVPQVSVLLSYDFITARVNIRIYRPQLRSTMRMASRLFRSEVHTNRLGMMGHISMPPPYQITSCLGNDCFGEP</sequence>
<name>A0AA38Q3Q1_9AGAR</name>
<feature type="signal peptide" evidence="1">
    <location>
        <begin position="1"/>
        <end position="21"/>
    </location>
</feature>
<dbReference type="Proteomes" id="UP001163850">
    <property type="component" value="Unassembled WGS sequence"/>
</dbReference>
<protein>
    <submittedName>
        <fullName evidence="2">Uncharacterized protein</fullName>
    </submittedName>
</protein>
<gene>
    <name evidence="2" type="ORF">F5890DRAFT_926879</name>
</gene>
<evidence type="ECO:0000313" key="2">
    <source>
        <dbReference type="EMBL" id="KAJ3986869.1"/>
    </source>
</evidence>
<proteinExistence type="predicted"/>
<accession>A0AA38Q3Q1</accession>
<evidence type="ECO:0000313" key="3">
    <source>
        <dbReference type="Proteomes" id="UP001163850"/>
    </source>
</evidence>
<comment type="caution">
    <text evidence="2">The sequence shown here is derived from an EMBL/GenBank/DDBJ whole genome shotgun (WGS) entry which is preliminary data.</text>
</comment>
<organism evidence="2 3">
    <name type="scientific">Lentinula detonsa</name>
    <dbReference type="NCBI Taxonomy" id="2804962"/>
    <lineage>
        <taxon>Eukaryota</taxon>
        <taxon>Fungi</taxon>
        <taxon>Dikarya</taxon>
        <taxon>Basidiomycota</taxon>
        <taxon>Agaricomycotina</taxon>
        <taxon>Agaricomycetes</taxon>
        <taxon>Agaricomycetidae</taxon>
        <taxon>Agaricales</taxon>
        <taxon>Marasmiineae</taxon>
        <taxon>Omphalotaceae</taxon>
        <taxon>Lentinula</taxon>
    </lineage>
</organism>
<dbReference type="EMBL" id="MU801933">
    <property type="protein sequence ID" value="KAJ3986869.1"/>
    <property type="molecule type" value="Genomic_DNA"/>
</dbReference>
<dbReference type="AlphaFoldDB" id="A0AA38Q3Q1"/>
<reference evidence="2" key="1">
    <citation type="submission" date="2022-08" db="EMBL/GenBank/DDBJ databases">
        <authorList>
            <consortium name="DOE Joint Genome Institute"/>
            <person name="Min B."/>
            <person name="Riley R."/>
            <person name="Sierra-Patev S."/>
            <person name="Naranjo-Ortiz M."/>
            <person name="Looney B."/>
            <person name="Konkel Z."/>
            <person name="Slot J.C."/>
            <person name="Sakamoto Y."/>
            <person name="Steenwyk J.L."/>
            <person name="Rokas A."/>
            <person name="Carro J."/>
            <person name="Camarero S."/>
            <person name="Ferreira P."/>
            <person name="Molpeceres G."/>
            <person name="Ruiz-Duenas F.J."/>
            <person name="Serrano A."/>
            <person name="Henrissat B."/>
            <person name="Drula E."/>
            <person name="Hughes K.W."/>
            <person name="Mata J.L."/>
            <person name="Ishikawa N.K."/>
            <person name="Vargas-Isla R."/>
            <person name="Ushijima S."/>
            <person name="Smith C.A."/>
            <person name="Ahrendt S."/>
            <person name="Andreopoulos W."/>
            <person name="He G."/>
            <person name="Labutti K."/>
            <person name="Lipzen A."/>
            <person name="Ng V."/>
            <person name="Sandor L."/>
            <person name="Barry K."/>
            <person name="Martinez A.T."/>
            <person name="Xiao Y."/>
            <person name="Gibbons J.G."/>
            <person name="Terashima K."/>
            <person name="Hibbett D.S."/>
            <person name="Grigoriev I.V."/>
        </authorList>
    </citation>
    <scope>NUCLEOTIDE SEQUENCE</scope>
    <source>
        <strain evidence="2">TFB7829</strain>
    </source>
</reference>
<evidence type="ECO:0000256" key="1">
    <source>
        <dbReference type="SAM" id="SignalP"/>
    </source>
</evidence>
<feature type="chain" id="PRO_5041234678" evidence="1">
    <location>
        <begin position="22"/>
        <end position="135"/>
    </location>
</feature>
<keyword evidence="1" id="KW-0732">Signal</keyword>